<dbReference type="InterPro" id="IPR053137">
    <property type="entry name" value="NLR-like"/>
</dbReference>
<comment type="caution">
    <text evidence="2">The sequence shown here is derived from an EMBL/GenBank/DDBJ whole genome shotgun (WGS) entry which is preliminary data.</text>
</comment>
<dbReference type="Gene3D" id="1.25.40.10">
    <property type="entry name" value="Tetratricopeptide repeat domain"/>
    <property type="match status" value="2"/>
</dbReference>
<dbReference type="GO" id="GO:0043531">
    <property type="term" value="F:ADP binding"/>
    <property type="evidence" value="ECO:0007669"/>
    <property type="project" value="InterPro"/>
</dbReference>
<dbReference type="InterPro" id="IPR035994">
    <property type="entry name" value="Nucleoside_phosphorylase_sf"/>
</dbReference>
<evidence type="ECO:0000259" key="1">
    <source>
        <dbReference type="Pfam" id="PF01048"/>
    </source>
</evidence>
<dbReference type="Proteomes" id="UP001310594">
    <property type="component" value="Unassembled WGS sequence"/>
</dbReference>
<accession>A0AAN7ZZH4</accession>
<feature type="domain" description="Nucleoside phosphorylase" evidence="1">
    <location>
        <begin position="12"/>
        <end position="283"/>
    </location>
</feature>
<dbReference type="InterPro" id="IPR011990">
    <property type="entry name" value="TPR-like_helical_dom_sf"/>
</dbReference>
<dbReference type="PANTHER" id="PTHR46082:SF11">
    <property type="entry name" value="AAA+ ATPASE DOMAIN-CONTAINING PROTEIN-RELATED"/>
    <property type="match status" value="1"/>
</dbReference>
<reference evidence="2" key="1">
    <citation type="submission" date="2023-08" db="EMBL/GenBank/DDBJ databases">
        <title>Black Yeasts Isolated from many extreme environments.</title>
        <authorList>
            <person name="Coleine C."/>
            <person name="Stajich J.E."/>
            <person name="Selbmann L."/>
        </authorList>
    </citation>
    <scope>NUCLEOTIDE SEQUENCE</scope>
    <source>
        <strain evidence="2">CCFEE 5810</strain>
    </source>
</reference>
<dbReference type="SUPFAM" id="SSF52540">
    <property type="entry name" value="P-loop containing nucleoside triphosphate hydrolases"/>
    <property type="match status" value="1"/>
</dbReference>
<evidence type="ECO:0000313" key="3">
    <source>
        <dbReference type="Proteomes" id="UP001310594"/>
    </source>
</evidence>
<dbReference type="Gene3D" id="3.40.50.1580">
    <property type="entry name" value="Nucleoside phosphorylase domain"/>
    <property type="match status" value="1"/>
</dbReference>
<dbReference type="InterPro" id="IPR027417">
    <property type="entry name" value="P-loop_NTPase"/>
</dbReference>
<dbReference type="InterPro" id="IPR000845">
    <property type="entry name" value="Nucleoside_phosphorylase_d"/>
</dbReference>
<dbReference type="Pfam" id="PF01048">
    <property type="entry name" value="PNP_UDP_1"/>
    <property type="match status" value="1"/>
</dbReference>
<dbReference type="Gene3D" id="3.40.50.300">
    <property type="entry name" value="P-loop containing nucleotide triphosphate hydrolases"/>
    <property type="match status" value="1"/>
</dbReference>
<name>A0AAN7ZZH4_9PEZI</name>
<gene>
    <name evidence="2" type="ORF">LTR97_011999</name>
</gene>
<sequence length="1090" mass="120794">MAAPSRESYATGIICALALEKAAVLATLDEKYCPPKDNTTTSDSNIYTFGRIGEHKVVIACLPAGVTGKVSAATVAMDMMHSFPIKIGLMVGIGGGVWSVKDDVRLGDVVVSQPDGMHGGVVQWDFGKMEAEGRFRRTGTLNKPPRPLLNAVQSLKTDHIIYGSKLQVHLTAMWQKYPRMAKIFQSPGQAHDDLFEASYTHPHGDNCALCDELRLVHRPNREETTPQVHYGSIASGDEVMKDGVTRDRIAREEGILCFEMEAAGLMDSFLCIVIRGICDYADSHKNKQWQPYAAATAASYCKELLGVIDPKAIDELKSPSQPAMRFDCIPLSPNKKFVGRAKELKMLETALFAERSTQHIAIVGLGGVGKTQVALAFAYSVMDNHPDVSVLWLPAMSVGAFEQGCREIARVLGIPMGGTTDAREPLRQRLSLRTSGPWLLIVDNADDSDILFGAKGETGLLSFLPKSSLGSIVYTTRSREIAQSLARNDVVKVSRMGLDEATEMLRLALDHDTLTNEQKITEALLEELECLPLAITQAASYMNCTNTSLSGYLDLLKGSEDDLAFVMGQEMRDSTRYEHSTSAIATTWLVSFKQMLRRDPDAADLLQFMSCIESKSIPRSILPEIKPAARATSAIGTLCSYSFISMKDGEHIYDLHRLVHLAAQIWVRQSKRTVQVRERAIRHLATVFPCGGWKNRKIWQSYNAHAFKVLGADEPKYCVERAMLCYRVGVCLFRDQKYKDAVRCLEEAYYCYCYGQEYSMGRLQTLLQLAISYGAMGQAKRATEVLKPVGYDVSCVLGKDHPYTQDVLSAAYLMKGPLPERLLEHVVAIQRELPEPAARKAAEQREPLLEVKLRLCSEHDPTTMSVQHALATGYQADGEMGPAVILRELLFATQRRAFPHNEVVEESGRNALISAYVANQQTSKAVGLMERAVANQVQVLEEGDSRRLRSIHNLASVYLAHGRPEKAAALLAHVVSVEAGILPEDHPNLIASQRDLANVQQTCEHAVEMSAQQILDKVVIEFPGLAVTADKDSLAIKRNYTTAFGGQWYLSRPCFSRSVQWRRPKLARISHRPCNLRTLVVLRDLGFPRY</sequence>
<dbReference type="SUPFAM" id="SSF48452">
    <property type="entry name" value="TPR-like"/>
    <property type="match status" value="1"/>
</dbReference>
<proteinExistence type="predicted"/>
<dbReference type="PANTHER" id="PTHR46082">
    <property type="entry name" value="ATP/GTP-BINDING PROTEIN-RELATED"/>
    <property type="match status" value="1"/>
</dbReference>
<dbReference type="AlphaFoldDB" id="A0AAN7ZZH4"/>
<dbReference type="GO" id="GO:0003824">
    <property type="term" value="F:catalytic activity"/>
    <property type="evidence" value="ECO:0007669"/>
    <property type="project" value="InterPro"/>
</dbReference>
<protein>
    <recommendedName>
        <fullName evidence="1">Nucleoside phosphorylase domain-containing protein</fullName>
    </recommendedName>
</protein>
<dbReference type="GO" id="GO:0009116">
    <property type="term" value="P:nucleoside metabolic process"/>
    <property type="evidence" value="ECO:0007669"/>
    <property type="project" value="InterPro"/>
</dbReference>
<evidence type="ECO:0000313" key="2">
    <source>
        <dbReference type="EMBL" id="KAK5690838.1"/>
    </source>
</evidence>
<organism evidence="2 3">
    <name type="scientific">Elasticomyces elasticus</name>
    <dbReference type="NCBI Taxonomy" id="574655"/>
    <lineage>
        <taxon>Eukaryota</taxon>
        <taxon>Fungi</taxon>
        <taxon>Dikarya</taxon>
        <taxon>Ascomycota</taxon>
        <taxon>Pezizomycotina</taxon>
        <taxon>Dothideomycetes</taxon>
        <taxon>Dothideomycetidae</taxon>
        <taxon>Mycosphaerellales</taxon>
        <taxon>Teratosphaeriaceae</taxon>
        <taxon>Elasticomyces</taxon>
    </lineage>
</organism>
<dbReference type="SUPFAM" id="SSF53167">
    <property type="entry name" value="Purine and uridine phosphorylases"/>
    <property type="match status" value="1"/>
</dbReference>
<dbReference type="EMBL" id="JAVRQU010000023">
    <property type="protein sequence ID" value="KAK5690838.1"/>
    <property type="molecule type" value="Genomic_DNA"/>
</dbReference>